<keyword evidence="2" id="KW-1185">Reference proteome</keyword>
<proteinExistence type="predicted"/>
<dbReference type="EMBL" id="LGSR01000002">
    <property type="protein sequence ID" value="KOS23311.1"/>
    <property type="molecule type" value="Genomic_DNA"/>
</dbReference>
<evidence type="ECO:0000313" key="2">
    <source>
        <dbReference type="Proteomes" id="UP000053831"/>
    </source>
</evidence>
<accession>A0A0M8NAD6</accession>
<evidence type="ECO:0000313" key="1">
    <source>
        <dbReference type="EMBL" id="KOS23311.1"/>
    </source>
</evidence>
<organism evidence="1 2">
    <name type="scientific">Escovopsis weberi</name>
    <dbReference type="NCBI Taxonomy" id="150374"/>
    <lineage>
        <taxon>Eukaryota</taxon>
        <taxon>Fungi</taxon>
        <taxon>Dikarya</taxon>
        <taxon>Ascomycota</taxon>
        <taxon>Pezizomycotina</taxon>
        <taxon>Sordariomycetes</taxon>
        <taxon>Hypocreomycetidae</taxon>
        <taxon>Hypocreales</taxon>
        <taxon>Hypocreaceae</taxon>
        <taxon>Escovopsis</taxon>
    </lineage>
</organism>
<dbReference type="AlphaFoldDB" id="A0A0M8NAD6"/>
<protein>
    <submittedName>
        <fullName evidence="1">Uncharacterized protein</fullName>
    </submittedName>
</protein>
<reference evidence="1 2" key="1">
    <citation type="submission" date="2015-07" db="EMBL/GenBank/DDBJ databases">
        <title>The genome of the fungus Escovopsis weberi, a specialized disease agent of ant agriculture.</title>
        <authorList>
            <person name="de Man T.J."/>
            <person name="Stajich J.E."/>
            <person name="Kubicek C.P."/>
            <person name="Chenthamara K."/>
            <person name="Atanasova L."/>
            <person name="Druzhinina I.S."/>
            <person name="Birnbaum S."/>
            <person name="Barribeau S.M."/>
            <person name="Teiling C."/>
            <person name="Suen G."/>
            <person name="Currie C."/>
            <person name="Gerardo N.M."/>
        </authorList>
    </citation>
    <scope>NUCLEOTIDE SEQUENCE [LARGE SCALE GENOMIC DNA]</scope>
</reference>
<comment type="caution">
    <text evidence="1">The sequence shown here is derived from an EMBL/GenBank/DDBJ whole genome shotgun (WGS) entry which is preliminary data.</text>
</comment>
<dbReference type="Proteomes" id="UP000053831">
    <property type="component" value="Unassembled WGS sequence"/>
</dbReference>
<name>A0A0M8NAD6_ESCWE</name>
<sequence>MVQEHIWVGVDPRATPRLFLIDSGALHRTVPRISINPRYWAHQMSETLTEAAHNGTLPELQRGLCRVFSCLREYSNTGELLMLGQEELAFSYARTAEQRAPLLDAWVDMACLVCECLGHDSFLGCSDLLFEYMLERLSVLFARADSSTARGRAHAERLFFAASRIYRPTKQAYLDWLNGIWGRLDAGLRDELLRKLRMDRLWQGNDKGWDRMYYAIKHPRRPYNMGNF</sequence>
<gene>
    <name evidence="1" type="ORF">ESCO_003661</name>
</gene>